<evidence type="ECO:0000256" key="1">
    <source>
        <dbReference type="ARBA" id="ARBA00006484"/>
    </source>
</evidence>
<dbReference type="PRINTS" id="PR00081">
    <property type="entry name" value="GDHRDH"/>
</dbReference>
<dbReference type="PANTHER" id="PTHR44252:SF3">
    <property type="entry name" value="D-ERYTHRULOSE REDUCTASE-RELATED"/>
    <property type="match status" value="1"/>
</dbReference>
<dbReference type="Pfam" id="PF13561">
    <property type="entry name" value="adh_short_C2"/>
    <property type="match status" value="1"/>
</dbReference>
<dbReference type="PRINTS" id="PR00080">
    <property type="entry name" value="SDRFAMILY"/>
</dbReference>
<evidence type="ECO:0000256" key="2">
    <source>
        <dbReference type="ARBA" id="ARBA00011881"/>
    </source>
</evidence>
<name>A0A6B2E9N4_9DIPT</name>
<dbReference type="GO" id="GO:0006629">
    <property type="term" value="P:lipid metabolic process"/>
    <property type="evidence" value="ECO:0007669"/>
    <property type="project" value="UniProtKB-ARBA"/>
</dbReference>
<keyword evidence="4" id="KW-0560">Oxidoreductase</keyword>
<dbReference type="InterPro" id="IPR036291">
    <property type="entry name" value="NAD(P)-bd_dom_sf"/>
</dbReference>
<evidence type="ECO:0000256" key="4">
    <source>
        <dbReference type="ARBA" id="ARBA00023002"/>
    </source>
</evidence>
<reference evidence="6" key="1">
    <citation type="submission" date="2019-10" db="EMBL/GenBank/DDBJ databases">
        <title>Short sand fly seasons in Tbilisi, Georgia, hinder development of host immunity to saliva of the visceral leishmaniasis vector Phlebotomus kandelakii.</title>
        <authorList>
            <person name="Oliveira F."/>
            <person name="Giorgobiani E."/>
            <person name="Guimaraes-Costa A.B."/>
            <person name="Abdeladhim M."/>
            <person name="Oristian J."/>
            <person name="Tskhvaradze L."/>
            <person name="Tsertsvadze N."/>
            <person name="Zakalashvili M."/>
            <person name="Valenzuela J.G."/>
            <person name="Kamhawi S."/>
        </authorList>
    </citation>
    <scope>NUCLEOTIDE SEQUENCE</scope>
    <source>
        <strain evidence="6">Wild-capture in Tbilisi</strain>
        <tissue evidence="6">Salivary glands</tissue>
    </source>
</reference>
<accession>A0A6B2E9N4</accession>
<dbReference type="InterPro" id="IPR057326">
    <property type="entry name" value="KR_dom"/>
</dbReference>
<dbReference type="GO" id="GO:0004090">
    <property type="term" value="F:carbonyl reductase (NADPH) activity"/>
    <property type="evidence" value="ECO:0007669"/>
    <property type="project" value="TreeGrafter"/>
</dbReference>
<comment type="similarity">
    <text evidence="1">Belongs to the short-chain dehydrogenases/reductases (SDR) family.</text>
</comment>
<feature type="domain" description="Ketoreductase" evidence="5">
    <location>
        <begin position="8"/>
        <end position="183"/>
    </location>
</feature>
<dbReference type="InterPro" id="IPR051737">
    <property type="entry name" value="L-xylulose/Carbonyl_redctase"/>
</dbReference>
<sequence>MEISLKNKIILVTGAGQGIGNELCRRLSAAGCHVIGVSRSVAPLQQLKHDCPEIETISVDLSDWKSTRQSLDHIKKVDGVVNNAGIAIIKSFDEFTEEDFDQTFSVNTKALFNVSQMMAPRMPSIGGSIVNISSIASLRSFQGHTLYSASKAAVDSITRSLALELGSRNIRVNSINPTVILTRMGRENWSDPSKAKPLLEKIPLHRFGEVAEVVDAIFYLLSDKSSFMTGHSLPLEGGLCV</sequence>
<evidence type="ECO:0000256" key="3">
    <source>
        <dbReference type="ARBA" id="ARBA00022857"/>
    </source>
</evidence>
<dbReference type="GO" id="GO:0050038">
    <property type="term" value="F:L-xylulose reductase (NADPH) activity"/>
    <property type="evidence" value="ECO:0007669"/>
    <property type="project" value="TreeGrafter"/>
</dbReference>
<dbReference type="InterPro" id="IPR002347">
    <property type="entry name" value="SDR_fam"/>
</dbReference>
<organism evidence="6">
    <name type="scientific">Phlebotomus kandelakii</name>
    <dbReference type="NCBI Taxonomy" id="1109342"/>
    <lineage>
        <taxon>Eukaryota</taxon>
        <taxon>Metazoa</taxon>
        <taxon>Ecdysozoa</taxon>
        <taxon>Arthropoda</taxon>
        <taxon>Hexapoda</taxon>
        <taxon>Insecta</taxon>
        <taxon>Pterygota</taxon>
        <taxon>Neoptera</taxon>
        <taxon>Endopterygota</taxon>
        <taxon>Diptera</taxon>
        <taxon>Nematocera</taxon>
        <taxon>Psychodoidea</taxon>
        <taxon>Psychodidae</taxon>
        <taxon>Phlebotomus</taxon>
        <taxon>Larroussius</taxon>
    </lineage>
</organism>
<dbReference type="SMART" id="SM00822">
    <property type="entry name" value="PKS_KR"/>
    <property type="match status" value="1"/>
</dbReference>
<dbReference type="FunFam" id="3.40.50.720:FF:000214">
    <property type="entry name" value="L-xylulose reductase"/>
    <property type="match status" value="1"/>
</dbReference>
<dbReference type="EMBL" id="GIFK01001303">
    <property type="protein sequence ID" value="NBJ59006.1"/>
    <property type="molecule type" value="Transcribed_RNA"/>
</dbReference>
<dbReference type="SUPFAM" id="SSF51735">
    <property type="entry name" value="NAD(P)-binding Rossmann-fold domains"/>
    <property type="match status" value="1"/>
</dbReference>
<dbReference type="AlphaFoldDB" id="A0A6B2E9N4"/>
<dbReference type="InterPro" id="IPR020904">
    <property type="entry name" value="Sc_DH/Rdtase_CS"/>
</dbReference>
<keyword evidence="3" id="KW-0521">NADP</keyword>
<proteinExistence type="inferred from homology"/>
<evidence type="ECO:0000259" key="5">
    <source>
        <dbReference type="SMART" id="SM00822"/>
    </source>
</evidence>
<dbReference type="GO" id="GO:0006006">
    <property type="term" value="P:glucose metabolic process"/>
    <property type="evidence" value="ECO:0007669"/>
    <property type="project" value="TreeGrafter"/>
</dbReference>
<dbReference type="Gene3D" id="3.40.50.720">
    <property type="entry name" value="NAD(P)-binding Rossmann-like Domain"/>
    <property type="match status" value="1"/>
</dbReference>
<evidence type="ECO:0000313" key="6">
    <source>
        <dbReference type="EMBL" id="NBJ59006.1"/>
    </source>
</evidence>
<dbReference type="PANTHER" id="PTHR44252">
    <property type="entry name" value="D-ERYTHRULOSE REDUCTASE"/>
    <property type="match status" value="1"/>
</dbReference>
<comment type="subunit">
    <text evidence="2">Homotetramer.</text>
</comment>
<protein>
    <submittedName>
        <fullName evidence="6">Putative diacetyl reductase/l-xylulose reductase</fullName>
    </submittedName>
</protein>
<dbReference type="PROSITE" id="PS00061">
    <property type="entry name" value="ADH_SHORT"/>
    <property type="match status" value="1"/>
</dbReference>
<dbReference type="GO" id="GO:0005997">
    <property type="term" value="P:xylulose metabolic process"/>
    <property type="evidence" value="ECO:0007669"/>
    <property type="project" value="TreeGrafter"/>
</dbReference>